<evidence type="ECO:0000259" key="5">
    <source>
        <dbReference type="PROSITE" id="PS51900"/>
    </source>
</evidence>
<dbReference type="InterPro" id="IPR013762">
    <property type="entry name" value="Integrase-like_cat_sf"/>
</dbReference>
<dbReference type="GO" id="GO:0003677">
    <property type="term" value="F:DNA binding"/>
    <property type="evidence" value="ECO:0007669"/>
    <property type="project" value="UniProtKB-UniRule"/>
</dbReference>
<dbReference type="RefSeq" id="WP_279642067.1">
    <property type="nucleotide sequence ID" value="NZ_JAOCAE010000049.1"/>
</dbReference>
<accession>A0AA42PCY7</accession>
<dbReference type="InterPro" id="IPR011010">
    <property type="entry name" value="DNA_brk_join_enz"/>
</dbReference>
<dbReference type="GO" id="GO:0006310">
    <property type="term" value="P:DNA recombination"/>
    <property type="evidence" value="ECO:0007669"/>
    <property type="project" value="UniProtKB-KW"/>
</dbReference>
<evidence type="ECO:0000313" key="7">
    <source>
        <dbReference type="Proteomes" id="UP001158500"/>
    </source>
</evidence>
<dbReference type="InterPro" id="IPR010998">
    <property type="entry name" value="Integrase_recombinase_N"/>
</dbReference>
<dbReference type="Proteomes" id="UP001158500">
    <property type="component" value="Unassembled WGS sequence"/>
</dbReference>
<dbReference type="Gene3D" id="1.10.150.130">
    <property type="match status" value="1"/>
</dbReference>
<reference evidence="6" key="1">
    <citation type="submission" date="2022-09" db="EMBL/GenBank/DDBJ databases">
        <title>Intensive care unit water sources are persistently colonized with multi-drug resistant bacteria and are the site of extensive horizontal gene transfer of antibiotic resistance genes.</title>
        <authorList>
            <person name="Diorio-Toth L."/>
        </authorList>
    </citation>
    <scope>NUCLEOTIDE SEQUENCE</scope>
    <source>
        <strain evidence="6">GD03947</strain>
    </source>
</reference>
<name>A0AA42PCY7_STUST</name>
<dbReference type="AlphaFoldDB" id="A0AA42PCY7"/>
<comment type="caution">
    <text evidence="6">The sequence shown here is derived from an EMBL/GenBank/DDBJ whole genome shotgun (WGS) entry which is preliminary data.</text>
</comment>
<evidence type="ECO:0000256" key="2">
    <source>
        <dbReference type="ARBA" id="ARBA00023125"/>
    </source>
</evidence>
<organism evidence="6 7">
    <name type="scientific">Stutzerimonas stutzeri</name>
    <name type="common">Pseudomonas stutzeri</name>
    <dbReference type="NCBI Taxonomy" id="316"/>
    <lineage>
        <taxon>Bacteria</taxon>
        <taxon>Pseudomonadati</taxon>
        <taxon>Pseudomonadota</taxon>
        <taxon>Gammaproteobacteria</taxon>
        <taxon>Pseudomonadales</taxon>
        <taxon>Pseudomonadaceae</taxon>
        <taxon>Stutzerimonas</taxon>
    </lineage>
</organism>
<dbReference type="SUPFAM" id="SSF56349">
    <property type="entry name" value="DNA breaking-rejoining enzymes"/>
    <property type="match status" value="1"/>
</dbReference>
<proteinExistence type="predicted"/>
<sequence length="313" mass="34815">MAARNFGLGTRDIKKAGRFALENKNLSFSSVATITDRWKNFARFMNENKIKDLKDLSPKDLISYGVKLAERVDDEDISVSYAQNLVSAVNTVMTMATLGEWTSISPTKDCGIPERSHIRTSPPDGLCREAFYRALSALGDEFVEGRGIAVLAREFGLRTKEAALLDCRTALEEARRCGLVNIKRGTKGGRKRKIPISSPSQIKALEFCLKIQGSRSLLIPNDRNWEKFRGNQIRYTREALQQHGIARLHELRAAYACERYEQLSGVPAPVLGGEETSLGHMARIKVALELGHGRVDVTNSYLGSHHVNARAKT</sequence>
<dbReference type="GO" id="GO:0015074">
    <property type="term" value="P:DNA integration"/>
    <property type="evidence" value="ECO:0007669"/>
    <property type="project" value="UniProtKB-KW"/>
</dbReference>
<dbReference type="Pfam" id="PF12835">
    <property type="entry name" value="Integrase_1"/>
    <property type="match status" value="1"/>
</dbReference>
<dbReference type="Gene3D" id="1.10.443.10">
    <property type="entry name" value="Intergrase catalytic core"/>
    <property type="match status" value="1"/>
</dbReference>
<dbReference type="PROSITE" id="PS51900">
    <property type="entry name" value="CB"/>
    <property type="match status" value="1"/>
</dbReference>
<evidence type="ECO:0000256" key="4">
    <source>
        <dbReference type="PROSITE-ProRule" id="PRU01248"/>
    </source>
</evidence>
<protein>
    <submittedName>
        <fullName evidence="6">Integrase domain-containing protein</fullName>
    </submittedName>
</protein>
<keyword evidence="2 4" id="KW-0238">DNA-binding</keyword>
<evidence type="ECO:0000313" key="6">
    <source>
        <dbReference type="EMBL" id="MDH1239034.1"/>
    </source>
</evidence>
<dbReference type="EMBL" id="JAOCAE010000049">
    <property type="protein sequence ID" value="MDH1239034.1"/>
    <property type="molecule type" value="Genomic_DNA"/>
</dbReference>
<keyword evidence="1" id="KW-0229">DNA integration</keyword>
<evidence type="ECO:0000256" key="1">
    <source>
        <dbReference type="ARBA" id="ARBA00022908"/>
    </source>
</evidence>
<keyword evidence="3" id="KW-0233">DNA recombination</keyword>
<dbReference type="InterPro" id="IPR044068">
    <property type="entry name" value="CB"/>
</dbReference>
<gene>
    <name evidence="6" type="ORF">N5C32_23750</name>
</gene>
<evidence type="ECO:0000256" key="3">
    <source>
        <dbReference type="ARBA" id="ARBA00023172"/>
    </source>
</evidence>
<feature type="domain" description="Core-binding (CB)" evidence="5">
    <location>
        <begin position="14"/>
        <end position="97"/>
    </location>
</feature>
<dbReference type="InterPro" id="IPR024456">
    <property type="entry name" value="Integrase_catalytic_putative"/>
</dbReference>